<feature type="transmembrane region" description="Helical" evidence="6">
    <location>
        <begin position="99"/>
        <end position="118"/>
    </location>
</feature>
<name>A0ABV9JKM0_9GAMM</name>
<organism evidence="7 8">
    <name type="scientific">Rheinheimera marina</name>
    <dbReference type="NCBI Taxonomy" id="1774958"/>
    <lineage>
        <taxon>Bacteria</taxon>
        <taxon>Pseudomonadati</taxon>
        <taxon>Pseudomonadota</taxon>
        <taxon>Gammaproteobacteria</taxon>
        <taxon>Chromatiales</taxon>
        <taxon>Chromatiaceae</taxon>
        <taxon>Rheinheimera</taxon>
    </lineage>
</organism>
<keyword evidence="4 6" id="KW-1133">Transmembrane helix</keyword>
<keyword evidence="3 6" id="KW-0812">Transmembrane</keyword>
<comment type="caution">
    <text evidence="7">The sequence shown here is derived from an EMBL/GenBank/DDBJ whole genome shotgun (WGS) entry which is preliminary data.</text>
</comment>
<dbReference type="Pfam" id="PF01925">
    <property type="entry name" value="TauE"/>
    <property type="match status" value="1"/>
</dbReference>
<dbReference type="Proteomes" id="UP001595962">
    <property type="component" value="Unassembled WGS sequence"/>
</dbReference>
<comment type="subcellular location">
    <subcellularLocation>
        <location evidence="6">Cell membrane</location>
        <topology evidence="6">Multi-pass membrane protein</topology>
    </subcellularLocation>
    <subcellularLocation>
        <location evidence="1">Membrane</location>
        <topology evidence="1">Multi-pass membrane protein</topology>
    </subcellularLocation>
</comment>
<feature type="transmembrane region" description="Helical" evidence="6">
    <location>
        <begin position="130"/>
        <end position="151"/>
    </location>
</feature>
<evidence type="ECO:0000256" key="4">
    <source>
        <dbReference type="ARBA" id="ARBA00022989"/>
    </source>
</evidence>
<sequence>MIPLCFAGFVLGMQVLQQLPVYIIQALFLSLITAFALAYSLGKHRGCQSELRSPKGYEWGLLTLVLLTGGMCASLFGTGADIILYTLLVTLFRMQEKRATQLAIMLMAAISVLGYGWLGLVEQDLSAYQVQTWLCAYPVVLLMAPLGAVVLAKVNKELMLKGIAILNLGQMAYFLLYNPSSAKWWWASVFMLVLSLAFSYAIWRLGQQKVAQAAS</sequence>
<dbReference type="InterPro" id="IPR002781">
    <property type="entry name" value="TM_pro_TauE-like"/>
</dbReference>
<evidence type="ECO:0000256" key="6">
    <source>
        <dbReference type="RuleBase" id="RU363041"/>
    </source>
</evidence>
<feature type="transmembrane region" description="Helical" evidence="6">
    <location>
        <begin position="61"/>
        <end position="87"/>
    </location>
</feature>
<evidence type="ECO:0000313" key="8">
    <source>
        <dbReference type="Proteomes" id="UP001595962"/>
    </source>
</evidence>
<accession>A0ABV9JKM0</accession>
<keyword evidence="5 6" id="KW-0472">Membrane</keyword>
<feature type="transmembrane region" description="Helical" evidence="6">
    <location>
        <begin position="184"/>
        <end position="203"/>
    </location>
</feature>
<evidence type="ECO:0000313" key="7">
    <source>
        <dbReference type="EMBL" id="MFC4654770.1"/>
    </source>
</evidence>
<evidence type="ECO:0000256" key="5">
    <source>
        <dbReference type="ARBA" id="ARBA00023136"/>
    </source>
</evidence>
<feature type="transmembrane region" description="Helical" evidence="6">
    <location>
        <begin position="21"/>
        <end position="41"/>
    </location>
</feature>
<reference evidence="8" key="1">
    <citation type="journal article" date="2019" name="Int. J. Syst. Evol. Microbiol.">
        <title>The Global Catalogue of Microorganisms (GCM) 10K type strain sequencing project: providing services to taxonomists for standard genome sequencing and annotation.</title>
        <authorList>
            <consortium name="The Broad Institute Genomics Platform"/>
            <consortium name="The Broad Institute Genome Sequencing Center for Infectious Disease"/>
            <person name="Wu L."/>
            <person name="Ma J."/>
        </authorList>
    </citation>
    <scope>NUCLEOTIDE SEQUENCE [LARGE SCALE GENOMIC DNA]</scope>
    <source>
        <strain evidence="8">DT28</strain>
    </source>
</reference>
<comment type="similarity">
    <text evidence="2 6">Belongs to the 4-toluene sulfonate uptake permease (TSUP) (TC 2.A.102) family.</text>
</comment>
<proteinExistence type="inferred from homology"/>
<dbReference type="PANTHER" id="PTHR31154:SF4">
    <property type="entry name" value="MEMBRANE TRANSPORTER PROTEIN"/>
    <property type="match status" value="1"/>
</dbReference>
<evidence type="ECO:0000256" key="3">
    <source>
        <dbReference type="ARBA" id="ARBA00022692"/>
    </source>
</evidence>
<keyword evidence="8" id="KW-1185">Reference proteome</keyword>
<dbReference type="RefSeq" id="WP_377332859.1">
    <property type="nucleotide sequence ID" value="NZ_JBHSGB010000006.1"/>
</dbReference>
<protein>
    <recommendedName>
        <fullName evidence="6">Probable membrane transporter protein</fullName>
    </recommendedName>
</protein>
<evidence type="ECO:0000256" key="2">
    <source>
        <dbReference type="ARBA" id="ARBA00009142"/>
    </source>
</evidence>
<keyword evidence="6" id="KW-1003">Cell membrane</keyword>
<dbReference type="PANTHER" id="PTHR31154">
    <property type="entry name" value="MEMBRANE TRANSPORTER PROTEIN"/>
    <property type="match status" value="1"/>
</dbReference>
<evidence type="ECO:0000256" key="1">
    <source>
        <dbReference type="ARBA" id="ARBA00004141"/>
    </source>
</evidence>
<gene>
    <name evidence="7" type="ORF">ACFO3I_07055</name>
</gene>
<dbReference type="EMBL" id="JBHSGB010000006">
    <property type="protein sequence ID" value="MFC4654770.1"/>
    <property type="molecule type" value="Genomic_DNA"/>
</dbReference>